<dbReference type="PANTHER" id="PTHR11306:SF68">
    <property type="entry name" value="NPC INTRACELLULAR CHOLESTEROL TRANSPORTER 2"/>
    <property type="match status" value="1"/>
</dbReference>
<evidence type="ECO:0000256" key="1">
    <source>
        <dbReference type="ARBA" id="ARBA00004613"/>
    </source>
</evidence>
<keyword evidence="7" id="KW-1185">Reference proteome</keyword>
<dbReference type="InterPro" id="IPR014756">
    <property type="entry name" value="Ig_E-set"/>
</dbReference>
<dbReference type="OrthoDB" id="6332846at2759"/>
<organism evidence="6 7">
    <name type="scientific">Chironomus riparius</name>
    <dbReference type="NCBI Taxonomy" id="315576"/>
    <lineage>
        <taxon>Eukaryota</taxon>
        <taxon>Metazoa</taxon>
        <taxon>Ecdysozoa</taxon>
        <taxon>Arthropoda</taxon>
        <taxon>Hexapoda</taxon>
        <taxon>Insecta</taxon>
        <taxon>Pterygota</taxon>
        <taxon>Neoptera</taxon>
        <taxon>Endopterygota</taxon>
        <taxon>Diptera</taxon>
        <taxon>Nematocera</taxon>
        <taxon>Chironomoidea</taxon>
        <taxon>Chironomidae</taxon>
        <taxon>Chironominae</taxon>
        <taxon>Chironomus</taxon>
    </lineage>
</organism>
<dbReference type="SUPFAM" id="SSF81296">
    <property type="entry name" value="E set domains"/>
    <property type="match status" value="1"/>
</dbReference>
<dbReference type="GO" id="GO:0015918">
    <property type="term" value="P:sterol transport"/>
    <property type="evidence" value="ECO:0007669"/>
    <property type="project" value="InterPro"/>
</dbReference>
<accession>A0A9N9S539</accession>
<dbReference type="FunFam" id="2.60.40.770:FF:000001">
    <property type="entry name" value="NPC intracellular cholesterol transporter 2"/>
    <property type="match status" value="1"/>
</dbReference>
<dbReference type="InterPro" id="IPR003172">
    <property type="entry name" value="ML_dom"/>
</dbReference>
<dbReference type="Pfam" id="PF02221">
    <property type="entry name" value="E1_DerP2_DerF2"/>
    <property type="match status" value="1"/>
</dbReference>
<keyword evidence="3" id="KW-0964">Secreted</keyword>
<evidence type="ECO:0000256" key="4">
    <source>
        <dbReference type="SAM" id="SignalP"/>
    </source>
</evidence>
<reference evidence="6" key="1">
    <citation type="submission" date="2022-01" db="EMBL/GenBank/DDBJ databases">
        <authorList>
            <person name="King R."/>
        </authorList>
    </citation>
    <scope>NUCLEOTIDE SEQUENCE</scope>
</reference>
<dbReference type="Proteomes" id="UP001153620">
    <property type="component" value="Chromosome 3"/>
</dbReference>
<dbReference type="GO" id="GO:0005576">
    <property type="term" value="C:extracellular region"/>
    <property type="evidence" value="ECO:0007669"/>
    <property type="project" value="UniProtKB-SubCell"/>
</dbReference>
<keyword evidence="4" id="KW-0732">Signal</keyword>
<evidence type="ECO:0000256" key="2">
    <source>
        <dbReference type="ARBA" id="ARBA00006370"/>
    </source>
</evidence>
<dbReference type="InterPro" id="IPR039670">
    <property type="entry name" value="NPC2-like"/>
</dbReference>
<feature type="chain" id="PRO_5040302690" description="MD-2-related lipid-recognition domain-containing protein" evidence="4">
    <location>
        <begin position="20"/>
        <end position="155"/>
    </location>
</feature>
<reference evidence="6" key="2">
    <citation type="submission" date="2022-10" db="EMBL/GenBank/DDBJ databases">
        <authorList>
            <consortium name="ENA_rothamsted_submissions"/>
            <consortium name="culmorum"/>
            <person name="King R."/>
        </authorList>
    </citation>
    <scope>NUCLEOTIDE SEQUENCE</scope>
</reference>
<evidence type="ECO:0000259" key="5">
    <source>
        <dbReference type="SMART" id="SM00737"/>
    </source>
</evidence>
<dbReference type="PANTHER" id="PTHR11306">
    <property type="entry name" value="NIEMANN PICK TYPE C2 PROTEIN NPC2-RELATED"/>
    <property type="match status" value="1"/>
</dbReference>
<proteinExistence type="inferred from homology"/>
<comment type="similarity">
    <text evidence="2">Belongs to the NPC2 family.</text>
</comment>
<gene>
    <name evidence="6" type="ORF">CHIRRI_LOCUS12245</name>
</gene>
<feature type="domain" description="MD-2-related lipid-recognition" evidence="5">
    <location>
        <begin position="23"/>
        <end position="152"/>
    </location>
</feature>
<dbReference type="AlphaFoldDB" id="A0A9N9S539"/>
<dbReference type="EMBL" id="OU895879">
    <property type="protein sequence ID" value="CAG9809419.1"/>
    <property type="molecule type" value="Genomic_DNA"/>
</dbReference>
<evidence type="ECO:0000313" key="6">
    <source>
        <dbReference type="EMBL" id="CAG9809419.1"/>
    </source>
</evidence>
<protein>
    <recommendedName>
        <fullName evidence="5">MD-2-related lipid-recognition domain-containing protein</fullName>
    </recommendedName>
</protein>
<evidence type="ECO:0000313" key="7">
    <source>
        <dbReference type="Proteomes" id="UP001153620"/>
    </source>
</evidence>
<dbReference type="Gene3D" id="2.60.40.770">
    <property type="match status" value="1"/>
</dbReference>
<comment type="subcellular location">
    <subcellularLocation>
        <location evidence="1">Secreted</location>
    </subcellularLocation>
</comment>
<dbReference type="SMART" id="SM00737">
    <property type="entry name" value="ML"/>
    <property type="match status" value="1"/>
</dbReference>
<feature type="signal peptide" evidence="4">
    <location>
        <begin position="1"/>
        <end position="19"/>
    </location>
</feature>
<evidence type="ECO:0000256" key="3">
    <source>
        <dbReference type="ARBA" id="ARBA00022525"/>
    </source>
</evidence>
<name>A0A9N9S539_9DIPT</name>
<dbReference type="GO" id="GO:0032934">
    <property type="term" value="F:sterol binding"/>
    <property type="evidence" value="ECO:0007669"/>
    <property type="project" value="InterPro"/>
</dbReference>
<sequence length="155" mass="17499">MAKLISFMILCCISTFIDAQTVTKQCRGFRKLDTTEVSLSNCQKGICKFPRGKTVEVVLKFTPDREIKSLTTNVEANINNIQLPWIGVDGASACNSIFNENGEKVSCPLQAGQRYVYKNRFDVLTIYPRIQTIVHWALKAGRHDLICFEVPVRIV</sequence>